<dbReference type="OrthoDB" id="5296765at2"/>
<evidence type="ECO:0000256" key="3">
    <source>
        <dbReference type="ARBA" id="ARBA00022840"/>
    </source>
</evidence>
<evidence type="ECO:0000256" key="1">
    <source>
        <dbReference type="ARBA" id="ARBA00022448"/>
    </source>
</evidence>
<sequence length="277" mass="29173">MTTVLRARGLSVDVGGRRVLEGVDLDLRAGEMLVLVGPNGAGKSTLLAVLAGDRLPSAGSLEMDGAALGSWPIAERARRRSVLTQSNEVSFPFVVRDVVAMGRAPWRRHPAAARDHEAVASAMDAGEVAAFADRPVTGLSGGERARAAFARSFAQECEIALLDEPTASLDIRHQHRVLARTRERVNAGGAAIVVLHDLGLAAAYADRIALLDGGRVVAVGPPRDVLESERLSRVYRHPIDVVEGPRGSLLVLADTSVPRPAAPALPFPPAEPGEPSP</sequence>
<evidence type="ECO:0000259" key="5">
    <source>
        <dbReference type="PROSITE" id="PS50893"/>
    </source>
</evidence>
<dbReference type="Pfam" id="PF00005">
    <property type="entry name" value="ABC_tran"/>
    <property type="match status" value="1"/>
</dbReference>
<dbReference type="GO" id="GO:0016887">
    <property type="term" value="F:ATP hydrolysis activity"/>
    <property type="evidence" value="ECO:0007669"/>
    <property type="project" value="InterPro"/>
</dbReference>
<dbReference type="Proteomes" id="UP000285970">
    <property type="component" value="Unassembled WGS sequence"/>
</dbReference>
<comment type="caution">
    <text evidence="6">The sequence shown here is derived from an EMBL/GenBank/DDBJ whole genome shotgun (WGS) entry which is preliminary data.</text>
</comment>
<dbReference type="PROSITE" id="PS00211">
    <property type="entry name" value="ABC_TRANSPORTER_1"/>
    <property type="match status" value="1"/>
</dbReference>
<dbReference type="PROSITE" id="PS50893">
    <property type="entry name" value="ABC_TRANSPORTER_2"/>
    <property type="match status" value="1"/>
</dbReference>
<dbReference type="PANTHER" id="PTHR42794">
    <property type="entry name" value="HEMIN IMPORT ATP-BINDING PROTEIN HMUV"/>
    <property type="match status" value="1"/>
</dbReference>
<feature type="domain" description="ABC transporter" evidence="5">
    <location>
        <begin position="5"/>
        <end position="238"/>
    </location>
</feature>
<evidence type="ECO:0000313" key="6">
    <source>
        <dbReference type="EMBL" id="RWR20278.1"/>
    </source>
</evidence>
<dbReference type="InterPro" id="IPR027417">
    <property type="entry name" value="P-loop_NTPase"/>
</dbReference>
<protein>
    <submittedName>
        <fullName evidence="6">Heme ABC transporter ATP-binding protein</fullName>
    </submittedName>
</protein>
<dbReference type="EMBL" id="RBZY01000017">
    <property type="protein sequence ID" value="RWR20278.1"/>
    <property type="molecule type" value="Genomic_DNA"/>
</dbReference>
<keyword evidence="4" id="KW-1278">Translocase</keyword>
<dbReference type="NCBIfam" id="NF010068">
    <property type="entry name" value="PRK13548.1"/>
    <property type="match status" value="1"/>
</dbReference>
<proteinExistence type="predicted"/>
<dbReference type="InterPro" id="IPR003439">
    <property type="entry name" value="ABC_transporter-like_ATP-bd"/>
</dbReference>
<dbReference type="AlphaFoldDB" id="A0A443JIB5"/>
<name>A0A443JIB5_9MICO</name>
<dbReference type="RefSeq" id="WP_128217287.1">
    <property type="nucleotide sequence ID" value="NZ_RBZY01000017.1"/>
</dbReference>
<dbReference type="InterPro" id="IPR017871">
    <property type="entry name" value="ABC_transporter-like_CS"/>
</dbReference>
<dbReference type="CDD" id="cd03214">
    <property type="entry name" value="ABC_Iron-Siderophores_B12_Hemin"/>
    <property type="match status" value="1"/>
</dbReference>
<dbReference type="SMART" id="SM00382">
    <property type="entry name" value="AAA"/>
    <property type="match status" value="1"/>
</dbReference>
<keyword evidence="3 6" id="KW-0067">ATP-binding</keyword>
<dbReference type="SUPFAM" id="SSF52540">
    <property type="entry name" value="P-loop containing nucleoside triphosphate hydrolases"/>
    <property type="match status" value="1"/>
</dbReference>
<evidence type="ECO:0000256" key="4">
    <source>
        <dbReference type="ARBA" id="ARBA00022967"/>
    </source>
</evidence>
<reference evidence="6 7" key="1">
    <citation type="journal article" date="2018" name="Front. Microbiol.">
        <title>Novel Insights Into Bacterial Dimethylsulfoniopropionate Catabolism in the East China Sea.</title>
        <authorList>
            <person name="Liu J."/>
            <person name="Liu J."/>
            <person name="Zhang S.H."/>
            <person name="Liang J."/>
            <person name="Lin H."/>
            <person name="Song D."/>
            <person name="Yang G.P."/>
            <person name="Todd J.D."/>
            <person name="Zhang X.H."/>
        </authorList>
    </citation>
    <scope>NUCLEOTIDE SEQUENCE [LARGE SCALE GENOMIC DNA]</scope>
    <source>
        <strain evidence="6 7">ZYFD042</strain>
    </source>
</reference>
<dbReference type="PANTHER" id="PTHR42794:SF1">
    <property type="entry name" value="HEMIN IMPORT ATP-BINDING PROTEIN HMUV"/>
    <property type="match status" value="1"/>
</dbReference>
<organism evidence="6 7">
    <name type="scientific">Microbacterium enclense</name>
    <dbReference type="NCBI Taxonomy" id="993073"/>
    <lineage>
        <taxon>Bacteria</taxon>
        <taxon>Bacillati</taxon>
        <taxon>Actinomycetota</taxon>
        <taxon>Actinomycetes</taxon>
        <taxon>Micrococcales</taxon>
        <taxon>Microbacteriaceae</taxon>
        <taxon>Microbacterium</taxon>
    </lineage>
</organism>
<dbReference type="GO" id="GO:0005524">
    <property type="term" value="F:ATP binding"/>
    <property type="evidence" value="ECO:0007669"/>
    <property type="project" value="UniProtKB-KW"/>
</dbReference>
<dbReference type="Gene3D" id="3.40.50.300">
    <property type="entry name" value="P-loop containing nucleotide triphosphate hydrolases"/>
    <property type="match status" value="1"/>
</dbReference>
<evidence type="ECO:0000256" key="2">
    <source>
        <dbReference type="ARBA" id="ARBA00022741"/>
    </source>
</evidence>
<evidence type="ECO:0000313" key="7">
    <source>
        <dbReference type="Proteomes" id="UP000285970"/>
    </source>
</evidence>
<keyword evidence="2" id="KW-0547">Nucleotide-binding</keyword>
<gene>
    <name evidence="6" type="ORF">D8Y23_06195</name>
</gene>
<dbReference type="InterPro" id="IPR003593">
    <property type="entry name" value="AAA+_ATPase"/>
</dbReference>
<keyword evidence="1" id="KW-0813">Transport</keyword>
<accession>A0A443JIB5</accession>